<feature type="region of interest" description="Disordered" evidence="1">
    <location>
        <begin position="44"/>
        <end position="79"/>
    </location>
</feature>
<dbReference type="Proteomes" id="UP000807353">
    <property type="component" value="Unassembled WGS sequence"/>
</dbReference>
<comment type="caution">
    <text evidence="2">The sequence shown here is derived from an EMBL/GenBank/DDBJ whole genome shotgun (WGS) entry which is preliminary data.</text>
</comment>
<reference evidence="2" key="1">
    <citation type="submission" date="2020-11" db="EMBL/GenBank/DDBJ databases">
        <authorList>
            <consortium name="DOE Joint Genome Institute"/>
            <person name="Ahrendt S."/>
            <person name="Riley R."/>
            <person name="Andreopoulos W."/>
            <person name="Labutti K."/>
            <person name="Pangilinan J."/>
            <person name="Ruiz-Duenas F.J."/>
            <person name="Barrasa J.M."/>
            <person name="Sanchez-Garcia M."/>
            <person name="Camarero S."/>
            <person name="Miyauchi S."/>
            <person name="Serrano A."/>
            <person name="Linde D."/>
            <person name="Babiker R."/>
            <person name="Drula E."/>
            <person name="Ayuso-Fernandez I."/>
            <person name="Pacheco R."/>
            <person name="Padilla G."/>
            <person name="Ferreira P."/>
            <person name="Barriuso J."/>
            <person name="Kellner H."/>
            <person name="Castanera R."/>
            <person name="Alfaro M."/>
            <person name="Ramirez L."/>
            <person name="Pisabarro A.G."/>
            <person name="Kuo A."/>
            <person name="Tritt A."/>
            <person name="Lipzen A."/>
            <person name="He G."/>
            <person name="Yan M."/>
            <person name="Ng V."/>
            <person name="Cullen D."/>
            <person name="Martin F."/>
            <person name="Rosso M.-N."/>
            <person name="Henrissat B."/>
            <person name="Hibbett D."/>
            <person name="Martinez A.T."/>
            <person name="Grigoriev I.V."/>
        </authorList>
    </citation>
    <scope>NUCLEOTIDE SEQUENCE</scope>
    <source>
        <strain evidence="2">CBS 247.69</strain>
    </source>
</reference>
<dbReference type="EMBL" id="MU150231">
    <property type="protein sequence ID" value="KAF9468858.1"/>
    <property type="molecule type" value="Genomic_DNA"/>
</dbReference>
<organism evidence="2 3">
    <name type="scientific">Collybia nuda</name>
    <dbReference type="NCBI Taxonomy" id="64659"/>
    <lineage>
        <taxon>Eukaryota</taxon>
        <taxon>Fungi</taxon>
        <taxon>Dikarya</taxon>
        <taxon>Basidiomycota</taxon>
        <taxon>Agaricomycotina</taxon>
        <taxon>Agaricomycetes</taxon>
        <taxon>Agaricomycetidae</taxon>
        <taxon>Agaricales</taxon>
        <taxon>Tricholomatineae</taxon>
        <taxon>Clitocybaceae</taxon>
        <taxon>Collybia</taxon>
    </lineage>
</organism>
<feature type="compositionally biased region" description="Basic and acidic residues" evidence="1">
    <location>
        <begin position="63"/>
        <end position="72"/>
    </location>
</feature>
<keyword evidence="3" id="KW-1185">Reference proteome</keyword>
<feature type="compositionally biased region" description="Polar residues" evidence="1">
    <location>
        <begin position="44"/>
        <end position="62"/>
    </location>
</feature>
<proteinExistence type="predicted"/>
<protein>
    <submittedName>
        <fullName evidence="2">Uncharacterized protein</fullName>
    </submittedName>
</protein>
<sequence>MSNSPQKVKGSNLLPCTSEITCQPHTLSIPSTAMRNESIATSCTDRFNQKNGKLASSSVSQMRQEERKDPSSMREYNTDDSYDRYIHGDMHSNGIPCNDTAALCALQLLHSGQTPDEFFS</sequence>
<accession>A0A9P5YF68</accession>
<name>A0A9P5YF68_9AGAR</name>
<dbReference type="AlphaFoldDB" id="A0A9P5YF68"/>
<evidence type="ECO:0000313" key="3">
    <source>
        <dbReference type="Proteomes" id="UP000807353"/>
    </source>
</evidence>
<evidence type="ECO:0000313" key="2">
    <source>
        <dbReference type="EMBL" id="KAF9468858.1"/>
    </source>
</evidence>
<gene>
    <name evidence="2" type="ORF">BDZ94DRAFT_1244765</name>
</gene>
<evidence type="ECO:0000256" key="1">
    <source>
        <dbReference type="SAM" id="MobiDB-lite"/>
    </source>
</evidence>